<dbReference type="Proteomes" id="UP000245207">
    <property type="component" value="Unassembled WGS sequence"/>
</dbReference>
<dbReference type="EMBL" id="PKPP01001865">
    <property type="protein sequence ID" value="PWA79363.1"/>
    <property type="molecule type" value="Genomic_DNA"/>
</dbReference>
<organism evidence="4 5">
    <name type="scientific">Artemisia annua</name>
    <name type="common">Sweet wormwood</name>
    <dbReference type="NCBI Taxonomy" id="35608"/>
    <lineage>
        <taxon>Eukaryota</taxon>
        <taxon>Viridiplantae</taxon>
        <taxon>Streptophyta</taxon>
        <taxon>Embryophyta</taxon>
        <taxon>Tracheophyta</taxon>
        <taxon>Spermatophyta</taxon>
        <taxon>Magnoliopsida</taxon>
        <taxon>eudicotyledons</taxon>
        <taxon>Gunneridae</taxon>
        <taxon>Pentapetalae</taxon>
        <taxon>asterids</taxon>
        <taxon>campanulids</taxon>
        <taxon>Asterales</taxon>
        <taxon>Asteraceae</taxon>
        <taxon>Asteroideae</taxon>
        <taxon>Anthemideae</taxon>
        <taxon>Artemisiinae</taxon>
        <taxon>Artemisia</taxon>
    </lineage>
</organism>
<keyword evidence="2" id="KW-0804">Transcription</keyword>
<keyword evidence="5" id="KW-1185">Reference proteome</keyword>
<dbReference type="STRING" id="35608.A0A2U1P0R1"/>
<dbReference type="AlphaFoldDB" id="A0A2U1P0R1"/>
<reference evidence="4 5" key="1">
    <citation type="journal article" date="2018" name="Mol. Plant">
        <title>The genome of Artemisia annua provides insight into the evolution of Asteraceae family and artemisinin biosynthesis.</title>
        <authorList>
            <person name="Shen Q."/>
            <person name="Zhang L."/>
            <person name="Liao Z."/>
            <person name="Wang S."/>
            <person name="Yan T."/>
            <person name="Shi P."/>
            <person name="Liu M."/>
            <person name="Fu X."/>
            <person name="Pan Q."/>
            <person name="Wang Y."/>
            <person name="Lv Z."/>
            <person name="Lu X."/>
            <person name="Zhang F."/>
            <person name="Jiang W."/>
            <person name="Ma Y."/>
            <person name="Chen M."/>
            <person name="Hao X."/>
            <person name="Li L."/>
            <person name="Tang Y."/>
            <person name="Lv G."/>
            <person name="Zhou Y."/>
            <person name="Sun X."/>
            <person name="Brodelius P.E."/>
            <person name="Rose J.K.C."/>
            <person name="Tang K."/>
        </authorList>
    </citation>
    <scope>NUCLEOTIDE SEQUENCE [LARGE SCALE GENOMIC DNA]</scope>
    <source>
        <strain evidence="5">cv. Huhao1</strain>
        <tissue evidence="4">Leaf</tissue>
    </source>
</reference>
<dbReference type="GO" id="GO:0006353">
    <property type="term" value="P:DNA-templated transcription termination"/>
    <property type="evidence" value="ECO:0007669"/>
    <property type="project" value="UniProtKB-KW"/>
</dbReference>
<dbReference type="InterPro" id="IPR038538">
    <property type="entry name" value="MTERF_sf"/>
</dbReference>
<dbReference type="GO" id="GO:0003676">
    <property type="term" value="F:nucleic acid binding"/>
    <property type="evidence" value="ECO:0007669"/>
    <property type="project" value="InterPro"/>
</dbReference>
<dbReference type="Gene3D" id="1.25.70.10">
    <property type="entry name" value="Transcription termination factor 3, mitochondrial"/>
    <property type="match status" value="1"/>
</dbReference>
<dbReference type="SMART" id="SM00733">
    <property type="entry name" value="Mterf"/>
    <property type="match status" value="3"/>
</dbReference>
<sequence>MFSYGLSALCSMNELNLKKKFELFRKFGWCDLDICAIARSQPICFTHSEERLSKGLDFFMNELGFGSSWLASRGSILMYSLEKRVKPRYQVFKVLTDKGVMVKEFNTVLCLSNVDFVKQVLERYREEMPDHLYDSFIMTLKQ</sequence>
<dbReference type="InterPro" id="IPR003690">
    <property type="entry name" value="MTERF"/>
</dbReference>
<evidence type="ECO:0000256" key="3">
    <source>
        <dbReference type="ARBA" id="ARBA00022946"/>
    </source>
</evidence>
<keyword evidence="3" id="KW-0809">Transit peptide</keyword>
<protein>
    <submittedName>
        <fullName evidence="4">Mitochodrial transcription termination factor</fullName>
    </submittedName>
</protein>
<evidence type="ECO:0000256" key="2">
    <source>
        <dbReference type="ARBA" id="ARBA00022472"/>
    </source>
</evidence>
<dbReference type="OrthoDB" id="637682at2759"/>
<evidence type="ECO:0000313" key="5">
    <source>
        <dbReference type="Proteomes" id="UP000245207"/>
    </source>
</evidence>
<dbReference type="Pfam" id="PF02536">
    <property type="entry name" value="mTERF"/>
    <property type="match status" value="1"/>
</dbReference>
<name>A0A2U1P0R1_ARTAN</name>
<comment type="caution">
    <text evidence="4">The sequence shown here is derived from an EMBL/GenBank/DDBJ whole genome shotgun (WGS) entry which is preliminary data.</text>
</comment>
<evidence type="ECO:0000313" key="4">
    <source>
        <dbReference type="EMBL" id="PWA79363.1"/>
    </source>
</evidence>
<comment type="similarity">
    <text evidence="1">Belongs to the mTERF family.</text>
</comment>
<evidence type="ECO:0000256" key="1">
    <source>
        <dbReference type="ARBA" id="ARBA00007692"/>
    </source>
</evidence>
<keyword evidence="2" id="KW-0805">Transcription regulation</keyword>
<keyword evidence="2" id="KW-0806">Transcription termination</keyword>
<accession>A0A2U1P0R1</accession>
<proteinExistence type="inferred from homology"/>
<dbReference type="PANTHER" id="PTHR13068">
    <property type="entry name" value="CGI-12 PROTEIN-RELATED"/>
    <property type="match status" value="1"/>
</dbReference>
<dbReference type="PANTHER" id="PTHR13068:SF230">
    <property type="entry name" value="MITOCHODRIAL TRANSCRIPTION TERMINATION FACTOR-RELATED"/>
    <property type="match status" value="1"/>
</dbReference>
<gene>
    <name evidence="4" type="ORF">CTI12_AA209310</name>
</gene>